<reference evidence="4 5" key="1">
    <citation type="submission" date="2020-08" db="EMBL/GenBank/DDBJ databases">
        <title>Genomic Encyclopedia of Type Strains, Phase IV (KMG-V): Genome sequencing to study the core and pangenomes of soil and plant-associated prokaryotes.</title>
        <authorList>
            <person name="Whitman W."/>
        </authorList>
    </citation>
    <scope>NUCLEOTIDE SEQUENCE [LARGE SCALE GENOMIC DNA]</scope>
    <source>
        <strain evidence="4 5">M8UP14</strain>
    </source>
</reference>
<name>A0A7W7ZEQ9_9BACT</name>
<evidence type="ECO:0000256" key="1">
    <source>
        <dbReference type="ARBA" id="ARBA00004948"/>
    </source>
</evidence>
<dbReference type="GO" id="GO:0008902">
    <property type="term" value="F:hydroxymethylpyrimidine kinase activity"/>
    <property type="evidence" value="ECO:0007669"/>
    <property type="project" value="UniProtKB-EC"/>
</dbReference>
<feature type="domain" description="Pyridoxamine kinase/Phosphomethylpyrimidine kinase" evidence="3">
    <location>
        <begin position="11"/>
        <end position="265"/>
    </location>
</feature>
<keyword evidence="5" id="KW-1185">Reference proteome</keyword>
<dbReference type="AlphaFoldDB" id="A0A7W7ZEQ9"/>
<comment type="pathway">
    <text evidence="1">Cofactor biosynthesis; thiamine diphosphate biosynthesis.</text>
</comment>
<comment type="caution">
    <text evidence="4">The sequence shown here is derived from an EMBL/GenBank/DDBJ whole genome shotgun (WGS) entry which is preliminary data.</text>
</comment>
<evidence type="ECO:0000259" key="3">
    <source>
        <dbReference type="Pfam" id="PF08543"/>
    </source>
</evidence>
<keyword evidence="4" id="KW-0418">Kinase</keyword>
<dbReference type="PROSITE" id="PS51257">
    <property type="entry name" value="PROKAR_LIPOPROTEIN"/>
    <property type="match status" value="1"/>
</dbReference>
<dbReference type="EC" id="2.7.1.49" evidence="2"/>
<dbReference type="Proteomes" id="UP000540989">
    <property type="component" value="Unassembled WGS sequence"/>
</dbReference>
<organism evidence="4 5">
    <name type="scientific">Granulicella aggregans</name>
    <dbReference type="NCBI Taxonomy" id="474949"/>
    <lineage>
        <taxon>Bacteria</taxon>
        <taxon>Pseudomonadati</taxon>
        <taxon>Acidobacteriota</taxon>
        <taxon>Terriglobia</taxon>
        <taxon>Terriglobales</taxon>
        <taxon>Acidobacteriaceae</taxon>
        <taxon>Granulicella</taxon>
    </lineage>
</organism>
<sequence length="271" mass="28923">MKTVLTIAGFDPSSGAGVTADLMVFAAHGLFGTSCITALTVQSTMGVRAFYPVEASILSDSLACLDDDLPPAGIKIGMMGTRAAVATVCDYLERLRRRGSDIPVVLDPVIRSSSGRELLEPEGVDLLKKRLLPLVDWVTPNHSELGWLTGRSDIKSKEETVRAAEDLQREVIGHGGKPLNVLATGGDIIPPDDLLVTLASRHHWMSGEHVETSSTHGTGCALSSALLCRLVLGDDLITATRNAKSYVAEALRSAVPIGRGRGPMNHLWPIR</sequence>
<dbReference type="SUPFAM" id="SSF53613">
    <property type="entry name" value="Ribokinase-like"/>
    <property type="match status" value="1"/>
</dbReference>
<dbReference type="NCBIfam" id="TIGR00097">
    <property type="entry name" value="HMP-P_kinase"/>
    <property type="match status" value="1"/>
</dbReference>
<dbReference type="PANTHER" id="PTHR20858">
    <property type="entry name" value="PHOSPHOMETHYLPYRIMIDINE KINASE"/>
    <property type="match status" value="1"/>
</dbReference>
<dbReference type="GO" id="GO:0008972">
    <property type="term" value="F:phosphomethylpyrimidine kinase activity"/>
    <property type="evidence" value="ECO:0007669"/>
    <property type="project" value="InterPro"/>
</dbReference>
<dbReference type="Gene3D" id="3.40.1190.20">
    <property type="match status" value="1"/>
</dbReference>
<dbReference type="GO" id="GO:0009228">
    <property type="term" value="P:thiamine biosynthetic process"/>
    <property type="evidence" value="ECO:0007669"/>
    <property type="project" value="InterPro"/>
</dbReference>
<dbReference type="EMBL" id="JACHIP010000003">
    <property type="protein sequence ID" value="MBB5058001.1"/>
    <property type="molecule type" value="Genomic_DNA"/>
</dbReference>
<proteinExistence type="predicted"/>
<evidence type="ECO:0000313" key="4">
    <source>
        <dbReference type="EMBL" id="MBB5058001.1"/>
    </source>
</evidence>
<evidence type="ECO:0000313" key="5">
    <source>
        <dbReference type="Proteomes" id="UP000540989"/>
    </source>
</evidence>
<dbReference type="GO" id="GO:0005829">
    <property type="term" value="C:cytosol"/>
    <property type="evidence" value="ECO:0007669"/>
    <property type="project" value="TreeGrafter"/>
</dbReference>
<gene>
    <name evidence="4" type="ORF">HDF16_002707</name>
</gene>
<protein>
    <recommendedName>
        <fullName evidence="2">hydroxymethylpyrimidine kinase</fullName>
        <ecNumber evidence="2">2.7.1.49</ecNumber>
    </recommendedName>
</protein>
<accession>A0A7W7ZEQ9</accession>
<dbReference type="PANTHER" id="PTHR20858:SF17">
    <property type="entry name" value="HYDROXYMETHYLPYRIMIDINE_PHOSPHOMETHYLPYRIMIDINE KINASE THI20-RELATED"/>
    <property type="match status" value="1"/>
</dbReference>
<keyword evidence="4" id="KW-0808">Transferase</keyword>
<evidence type="ECO:0000256" key="2">
    <source>
        <dbReference type="ARBA" id="ARBA00012135"/>
    </source>
</evidence>
<dbReference type="InterPro" id="IPR013749">
    <property type="entry name" value="PM/HMP-P_kinase-1"/>
</dbReference>
<dbReference type="InterPro" id="IPR004399">
    <property type="entry name" value="HMP/HMP-P_kinase_dom"/>
</dbReference>
<dbReference type="InterPro" id="IPR029056">
    <property type="entry name" value="Ribokinase-like"/>
</dbReference>
<dbReference type="CDD" id="cd01169">
    <property type="entry name" value="HMPP_kinase"/>
    <property type="match status" value="1"/>
</dbReference>
<dbReference type="Pfam" id="PF08543">
    <property type="entry name" value="Phos_pyr_kin"/>
    <property type="match status" value="1"/>
</dbReference>